<name>A0AA41WHU0_9BACT</name>
<keyword evidence="3" id="KW-1185">Reference proteome</keyword>
<proteinExistence type="predicted"/>
<dbReference type="Pfam" id="PF01966">
    <property type="entry name" value="HD"/>
    <property type="match status" value="1"/>
</dbReference>
<comment type="caution">
    <text evidence="2">The sequence shown here is derived from an EMBL/GenBank/DDBJ whole genome shotgun (WGS) entry which is preliminary data.</text>
</comment>
<dbReference type="Gene3D" id="1.10.3210.10">
    <property type="entry name" value="Hypothetical protein af1432"/>
    <property type="match status" value="1"/>
</dbReference>
<dbReference type="Proteomes" id="UP001165306">
    <property type="component" value="Unassembled WGS sequence"/>
</dbReference>
<dbReference type="PANTHER" id="PTHR11373:SF4">
    <property type="entry name" value="DEOXYNUCLEOSIDE TRIPHOSPHATE TRIPHOSPHOHYDROLASE SAMHD1"/>
    <property type="match status" value="1"/>
</dbReference>
<evidence type="ECO:0000259" key="1">
    <source>
        <dbReference type="SMART" id="SM00471"/>
    </source>
</evidence>
<reference evidence="2" key="1">
    <citation type="submission" date="2022-06" db="EMBL/GenBank/DDBJ databases">
        <title>CFH 74404 Thermomicrobiaceae sp.</title>
        <authorList>
            <person name="Ming H."/>
            <person name="Li W.-J."/>
            <person name="Zhao Z."/>
        </authorList>
    </citation>
    <scope>NUCLEOTIDE SEQUENCE</scope>
    <source>
        <strain evidence="2">CFH 74404</strain>
    </source>
</reference>
<dbReference type="InterPro" id="IPR003607">
    <property type="entry name" value="HD/PDEase_dom"/>
</dbReference>
<dbReference type="InterPro" id="IPR050135">
    <property type="entry name" value="dGTPase-like"/>
</dbReference>
<dbReference type="GO" id="GO:0008832">
    <property type="term" value="F:dGTPase activity"/>
    <property type="evidence" value="ECO:0007669"/>
    <property type="project" value="TreeGrafter"/>
</dbReference>
<organism evidence="2 3">
    <name type="scientific">Thermalbibacter longus</name>
    <dbReference type="NCBI Taxonomy" id="2951981"/>
    <lineage>
        <taxon>Bacteria</taxon>
        <taxon>Pseudomonadati</taxon>
        <taxon>Thermomicrobiota</taxon>
        <taxon>Thermomicrobia</taxon>
        <taxon>Thermomicrobiales</taxon>
        <taxon>Thermomicrobiaceae</taxon>
        <taxon>Thermalbibacter</taxon>
    </lineage>
</organism>
<feature type="domain" description="HD/PDEase" evidence="1">
    <location>
        <begin position="55"/>
        <end position="192"/>
    </location>
</feature>
<dbReference type="EMBL" id="JAMSLR010000013">
    <property type="protein sequence ID" value="MCM8750320.1"/>
    <property type="molecule type" value="Genomic_DNA"/>
</dbReference>
<dbReference type="CDD" id="cd00077">
    <property type="entry name" value="HDc"/>
    <property type="match status" value="1"/>
</dbReference>
<dbReference type="PANTHER" id="PTHR11373">
    <property type="entry name" value="DEOXYNUCLEOSIDE TRIPHOSPHATE TRIPHOSPHOHYDROLASE"/>
    <property type="match status" value="1"/>
</dbReference>
<dbReference type="InterPro" id="IPR045509">
    <property type="entry name" value="HD_assoc_2"/>
</dbReference>
<dbReference type="Pfam" id="PF19276">
    <property type="entry name" value="HD_assoc_2"/>
    <property type="match status" value="1"/>
</dbReference>
<dbReference type="RefSeq" id="WP_284058109.1">
    <property type="nucleotide sequence ID" value="NZ_JAMSLR010000013.1"/>
</dbReference>
<evidence type="ECO:0000313" key="3">
    <source>
        <dbReference type="Proteomes" id="UP001165306"/>
    </source>
</evidence>
<accession>A0AA41WHU0</accession>
<sequence>MTTLPDQAWVTTIRDSLYDRIPLTAAEAALIGTSAFLRLDRIQQLGFVSKVWPGAKHTRFEHSLGVMHLMRQAVASVRRYDREGLVDDEVARAAVAAALLHDIGHYPFSHAIEELGPPVLPHEEVGRRLIETGEVADVLEREWRVDPGRVADLVAPRGELPHADRLLRGLLSGPLDVDKLDYLPRDARHCNVPYGGVDMPRLLDALRPAVVQGQRRIVVTAKGVSPLHSLINARQEMFDNVYWHHTNRACMAMLLRAVQDALLAGAIDPGELPRHDDASLLERLGSPGMPASTRALVERLRERRLHKRAVEVSARAPELYRYLSGLFYAPAQRRALEVEMAQRLSALLGQEVADWEILVDLPKPERWSTDVWVLFERPPVGFRELMPWTEVVGLSDEDFKRYEEHRRLVRIVATERLREAVAARWEALLLPLLAQPASLTETTWP</sequence>
<dbReference type="GO" id="GO:0006203">
    <property type="term" value="P:dGTP catabolic process"/>
    <property type="evidence" value="ECO:0007669"/>
    <property type="project" value="TreeGrafter"/>
</dbReference>
<dbReference type="SMART" id="SM00471">
    <property type="entry name" value="HDc"/>
    <property type="match status" value="1"/>
</dbReference>
<dbReference type="InterPro" id="IPR006674">
    <property type="entry name" value="HD_domain"/>
</dbReference>
<evidence type="ECO:0000313" key="2">
    <source>
        <dbReference type="EMBL" id="MCM8750320.1"/>
    </source>
</evidence>
<dbReference type="AlphaFoldDB" id="A0AA41WHU0"/>
<protein>
    <submittedName>
        <fullName evidence="2">HD domain-containing protein</fullName>
    </submittedName>
</protein>
<dbReference type="SUPFAM" id="SSF109604">
    <property type="entry name" value="HD-domain/PDEase-like"/>
    <property type="match status" value="1"/>
</dbReference>
<gene>
    <name evidence="2" type="ORF">NET02_14295</name>
</gene>